<dbReference type="InterPro" id="IPR050902">
    <property type="entry name" value="ABC_Transporter_SBP"/>
</dbReference>
<dbReference type="PANTHER" id="PTHR30535">
    <property type="entry name" value="VITAMIN B12-BINDING PROTEIN"/>
    <property type="match status" value="1"/>
</dbReference>
<evidence type="ECO:0000313" key="2">
    <source>
        <dbReference type="EMBL" id="MFD2188191.1"/>
    </source>
</evidence>
<dbReference type="Proteomes" id="UP001597344">
    <property type="component" value="Unassembled WGS sequence"/>
</dbReference>
<evidence type="ECO:0000259" key="1">
    <source>
        <dbReference type="PROSITE" id="PS50983"/>
    </source>
</evidence>
<dbReference type="Gene3D" id="3.40.50.1980">
    <property type="entry name" value="Nitrogenase molybdenum iron protein domain"/>
    <property type="match status" value="2"/>
</dbReference>
<dbReference type="PROSITE" id="PS50983">
    <property type="entry name" value="FE_B12_PBP"/>
    <property type="match status" value="1"/>
</dbReference>
<keyword evidence="3" id="KW-1185">Reference proteome</keyword>
<sequence length="379" mass="43146">MRSILLLLSIFFMYTSCKKIHEEADQLTVMYFAPQQIEYAKGFTIKNHGTYKEIKVTTPWPDAKEELVYILHPKGTEKPFKSKKAVFVEVPIERVVVTSTTDIPMLEYLNLENKLVGFPHTDYISSEKTRALIDKGAIKELGKEYNLNTEIVLELSPEMILGFSASGDTKAYDLIQKTGISVVMNGSWMEEHPLGRAEWIKFIAAFFGKENKAEKVFHKIKKDYNEALTLAQNVTRSPTVLSGNMFKDVWHVPGGNSYVAKFLKDANTNYLWADTQKTGSIALSFESVLEKAQNADLWIGSGNSQSLTELKEKNHQYVLFDAFKNKTVYSSTLKMGVKGGLIYYELGPMRPDLILKDIIQIAHPELLTDYELYFFEKLN</sequence>
<dbReference type="Pfam" id="PF01497">
    <property type="entry name" value="Peripla_BP_2"/>
    <property type="match status" value="1"/>
</dbReference>
<organism evidence="2 3">
    <name type="scientific">Aquimarina celericrescens</name>
    <dbReference type="NCBI Taxonomy" id="1964542"/>
    <lineage>
        <taxon>Bacteria</taxon>
        <taxon>Pseudomonadati</taxon>
        <taxon>Bacteroidota</taxon>
        <taxon>Flavobacteriia</taxon>
        <taxon>Flavobacteriales</taxon>
        <taxon>Flavobacteriaceae</taxon>
        <taxon>Aquimarina</taxon>
    </lineage>
</organism>
<dbReference type="SUPFAM" id="SSF53807">
    <property type="entry name" value="Helical backbone' metal receptor"/>
    <property type="match status" value="1"/>
</dbReference>
<protein>
    <submittedName>
        <fullName evidence="2">ABC transporter substrate-binding protein</fullName>
    </submittedName>
</protein>
<name>A0ABW5AZL8_9FLAO</name>
<comment type="caution">
    <text evidence="2">The sequence shown here is derived from an EMBL/GenBank/DDBJ whole genome shotgun (WGS) entry which is preliminary data.</text>
</comment>
<dbReference type="RefSeq" id="WP_378321209.1">
    <property type="nucleotide sequence ID" value="NZ_JBHUHY010000016.1"/>
</dbReference>
<proteinExistence type="predicted"/>
<accession>A0ABW5AZL8</accession>
<dbReference type="EMBL" id="JBHUHY010000016">
    <property type="protein sequence ID" value="MFD2188191.1"/>
    <property type="molecule type" value="Genomic_DNA"/>
</dbReference>
<evidence type="ECO:0000313" key="3">
    <source>
        <dbReference type="Proteomes" id="UP001597344"/>
    </source>
</evidence>
<gene>
    <name evidence="2" type="ORF">ACFSJT_15415</name>
</gene>
<dbReference type="InterPro" id="IPR002491">
    <property type="entry name" value="ABC_transptr_periplasmic_BD"/>
</dbReference>
<feature type="domain" description="Fe/B12 periplasmic-binding" evidence="1">
    <location>
        <begin position="94"/>
        <end position="366"/>
    </location>
</feature>
<dbReference type="PANTHER" id="PTHR30535:SF34">
    <property type="entry name" value="MOLYBDATE-BINDING PROTEIN MOLA"/>
    <property type="match status" value="1"/>
</dbReference>
<reference evidence="3" key="1">
    <citation type="journal article" date="2019" name="Int. J. Syst. Evol. Microbiol.">
        <title>The Global Catalogue of Microorganisms (GCM) 10K type strain sequencing project: providing services to taxonomists for standard genome sequencing and annotation.</title>
        <authorList>
            <consortium name="The Broad Institute Genomics Platform"/>
            <consortium name="The Broad Institute Genome Sequencing Center for Infectious Disease"/>
            <person name="Wu L."/>
            <person name="Ma J."/>
        </authorList>
    </citation>
    <scope>NUCLEOTIDE SEQUENCE [LARGE SCALE GENOMIC DNA]</scope>
    <source>
        <strain evidence="3">DT92</strain>
    </source>
</reference>